<dbReference type="Pfam" id="PF00436">
    <property type="entry name" value="SSB"/>
    <property type="match status" value="1"/>
</dbReference>
<dbReference type="GO" id="GO:0006260">
    <property type="term" value="P:DNA replication"/>
    <property type="evidence" value="ECO:0007669"/>
    <property type="project" value="InterPro"/>
</dbReference>
<dbReference type="NCBIfam" id="TIGR00621">
    <property type="entry name" value="ssb"/>
    <property type="match status" value="1"/>
</dbReference>
<organism evidence="4 5">
    <name type="scientific">Candidatus Fimihabitans intestinipullorum</name>
    <dbReference type="NCBI Taxonomy" id="2840820"/>
    <lineage>
        <taxon>Bacteria</taxon>
        <taxon>Bacillati</taxon>
        <taxon>Mycoplasmatota</taxon>
        <taxon>Mycoplasmatota incertae sedis</taxon>
        <taxon>Candidatus Fimihabitans</taxon>
    </lineage>
</organism>
<dbReference type="PROSITE" id="PS50935">
    <property type="entry name" value="SSB"/>
    <property type="match status" value="1"/>
</dbReference>
<dbReference type="AlphaFoldDB" id="A0A9D1HU23"/>
<dbReference type="InterPro" id="IPR011344">
    <property type="entry name" value="ssDNA-bd"/>
</dbReference>
<dbReference type="InterPro" id="IPR000424">
    <property type="entry name" value="Primosome_PriB/ssb"/>
</dbReference>
<dbReference type="GO" id="GO:0009295">
    <property type="term" value="C:nucleoid"/>
    <property type="evidence" value="ECO:0007669"/>
    <property type="project" value="TreeGrafter"/>
</dbReference>
<dbReference type="SUPFAM" id="SSF50249">
    <property type="entry name" value="Nucleic acid-binding proteins"/>
    <property type="match status" value="1"/>
</dbReference>
<dbReference type="Gene3D" id="2.40.50.140">
    <property type="entry name" value="Nucleic acid-binding proteins"/>
    <property type="match status" value="1"/>
</dbReference>
<dbReference type="InterPro" id="IPR012340">
    <property type="entry name" value="NA-bd_OB-fold"/>
</dbReference>
<dbReference type="CDD" id="cd04496">
    <property type="entry name" value="SSB_OBF"/>
    <property type="match status" value="1"/>
</dbReference>
<dbReference type="Proteomes" id="UP000824087">
    <property type="component" value="Unassembled WGS sequence"/>
</dbReference>
<evidence type="ECO:0000256" key="2">
    <source>
        <dbReference type="HAMAP-Rule" id="MF_00984"/>
    </source>
</evidence>
<comment type="caution">
    <text evidence="4">The sequence shown here is derived from an EMBL/GenBank/DDBJ whole genome shotgun (WGS) entry which is preliminary data.</text>
</comment>
<dbReference type="PANTHER" id="PTHR10302:SF27">
    <property type="entry name" value="SINGLE-STRANDED DNA-BINDING PROTEIN"/>
    <property type="match status" value="1"/>
</dbReference>
<comment type="subunit">
    <text evidence="2">Homotetramer.</text>
</comment>
<gene>
    <name evidence="4" type="primary">ssb</name>
    <name evidence="4" type="ORF">IAD49_00400</name>
</gene>
<dbReference type="GO" id="GO:0003697">
    <property type="term" value="F:single-stranded DNA binding"/>
    <property type="evidence" value="ECO:0007669"/>
    <property type="project" value="UniProtKB-UniRule"/>
</dbReference>
<sequence length="110" mass="12512">MLNQTVLVGRLVKEPELHQTENGKKVTNITLAVPRSYKNMNGEYDTDFISCVLWSGIAENTVEYVKKGDLLGVKGRIQTRTYEDLEANRKYITEVVAEKVTFLSSKNKDE</sequence>
<comment type="caution">
    <text evidence="2">Lacks conserved residue(s) required for the propagation of feature annotation.</text>
</comment>
<name>A0A9D1HU23_9BACT</name>
<protein>
    <recommendedName>
        <fullName evidence="2 3">Single-stranded DNA-binding protein</fullName>
        <shortName evidence="2">SSB</shortName>
    </recommendedName>
</protein>
<proteinExistence type="inferred from homology"/>
<keyword evidence="1 2" id="KW-0238">DNA-binding</keyword>
<evidence type="ECO:0000256" key="1">
    <source>
        <dbReference type="ARBA" id="ARBA00023125"/>
    </source>
</evidence>
<accession>A0A9D1HU23</accession>
<reference evidence="4" key="2">
    <citation type="journal article" date="2021" name="PeerJ">
        <title>Extensive microbial diversity within the chicken gut microbiome revealed by metagenomics and culture.</title>
        <authorList>
            <person name="Gilroy R."/>
            <person name="Ravi A."/>
            <person name="Getino M."/>
            <person name="Pursley I."/>
            <person name="Horton D.L."/>
            <person name="Alikhan N.F."/>
            <person name="Baker D."/>
            <person name="Gharbi K."/>
            <person name="Hall N."/>
            <person name="Watson M."/>
            <person name="Adriaenssens E.M."/>
            <person name="Foster-Nyarko E."/>
            <person name="Jarju S."/>
            <person name="Secka A."/>
            <person name="Antonio M."/>
            <person name="Oren A."/>
            <person name="Chaudhuri R.R."/>
            <person name="La Ragione R."/>
            <person name="Hildebrand F."/>
            <person name="Pallen M.J."/>
        </authorList>
    </citation>
    <scope>NUCLEOTIDE SEQUENCE</scope>
    <source>
        <strain evidence="4">CHK197-8231</strain>
    </source>
</reference>
<dbReference type="EMBL" id="DVML01000005">
    <property type="protein sequence ID" value="HIU22032.1"/>
    <property type="molecule type" value="Genomic_DNA"/>
</dbReference>
<reference evidence="4" key="1">
    <citation type="submission" date="2020-10" db="EMBL/GenBank/DDBJ databases">
        <authorList>
            <person name="Gilroy R."/>
        </authorList>
    </citation>
    <scope>NUCLEOTIDE SEQUENCE</scope>
    <source>
        <strain evidence="4">CHK197-8231</strain>
    </source>
</reference>
<dbReference type="PANTHER" id="PTHR10302">
    <property type="entry name" value="SINGLE-STRANDED DNA-BINDING PROTEIN"/>
    <property type="match status" value="1"/>
</dbReference>
<dbReference type="PIRSF" id="PIRSF002070">
    <property type="entry name" value="SSB"/>
    <property type="match status" value="1"/>
</dbReference>
<dbReference type="HAMAP" id="MF_00984">
    <property type="entry name" value="SSB"/>
    <property type="match status" value="1"/>
</dbReference>
<evidence type="ECO:0000256" key="3">
    <source>
        <dbReference type="PIRNR" id="PIRNR002070"/>
    </source>
</evidence>
<evidence type="ECO:0000313" key="5">
    <source>
        <dbReference type="Proteomes" id="UP000824087"/>
    </source>
</evidence>
<evidence type="ECO:0000313" key="4">
    <source>
        <dbReference type="EMBL" id="HIU22032.1"/>
    </source>
</evidence>